<dbReference type="Proteomes" id="UP000276542">
    <property type="component" value="Unassembled WGS sequence"/>
</dbReference>
<dbReference type="AlphaFoldDB" id="A0A3A5HAR7"/>
<evidence type="ECO:0000256" key="1">
    <source>
        <dbReference type="SAM" id="Phobius"/>
    </source>
</evidence>
<organism evidence="2 3">
    <name type="scientific">Nocardioides cavernaquae</name>
    <dbReference type="NCBI Taxonomy" id="2321396"/>
    <lineage>
        <taxon>Bacteria</taxon>
        <taxon>Bacillati</taxon>
        <taxon>Actinomycetota</taxon>
        <taxon>Actinomycetes</taxon>
        <taxon>Propionibacteriales</taxon>
        <taxon>Nocardioidaceae</taxon>
        <taxon>Nocardioides</taxon>
    </lineage>
</organism>
<dbReference type="EMBL" id="QYRP01000002">
    <property type="protein sequence ID" value="RJS47412.1"/>
    <property type="molecule type" value="Genomic_DNA"/>
</dbReference>
<name>A0A3A5HAR7_9ACTN</name>
<keyword evidence="1" id="KW-0812">Transmembrane</keyword>
<proteinExistence type="predicted"/>
<evidence type="ECO:0000313" key="3">
    <source>
        <dbReference type="Proteomes" id="UP000276542"/>
    </source>
</evidence>
<keyword evidence="1" id="KW-0472">Membrane</keyword>
<evidence type="ECO:0000313" key="2">
    <source>
        <dbReference type="EMBL" id="RJS47412.1"/>
    </source>
</evidence>
<keyword evidence="3" id="KW-1185">Reference proteome</keyword>
<keyword evidence="1" id="KW-1133">Transmembrane helix</keyword>
<comment type="caution">
    <text evidence="2">The sequence shown here is derived from an EMBL/GenBank/DDBJ whole genome shotgun (WGS) entry which is preliminary data.</text>
</comment>
<reference evidence="3" key="1">
    <citation type="submission" date="2018-09" db="EMBL/GenBank/DDBJ databases">
        <authorList>
            <person name="Zhu H."/>
        </authorList>
    </citation>
    <scope>NUCLEOTIDE SEQUENCE [LARGE SCALE GENOMIC DNA]</scope>
    <source>
        <strain evidence="3">K1W22B-1</strain>
    </source>
</reference>
<accession>A0A3A5HAR7</accession>
<gene>
    <name evidence="2" type="ORF">D4739_15115</name>
</gene>
<dbReference type="RefSeq" id="WP_120061378.1">
    <property type="nucleotide sequence ID" value="NZ_QYRP01000002.1"/>
</dbReference>
<feature type="transmembrane region" description="Helical" evidence="1">
    <location>
        <begin position="28"/>
        <end position="45"/>
    </location>
</feature>
<protein>
    <submittedName>
        <fullName evidence="2">Uncharacterized protein</fullName>
    </submittedName>
</protein>
<sequence length="61" mass="6275">MYVGLGIVLATIGLIALAISGVSPWIGAALILLGALALIAAELLPDPLRRLSRRNDIPTLG</sequence>